<protein>
    <submittedName>
        <fullName evidence="3">Protein kinase domain-containing protein</fullName>
    </submittedName>
</protein>
<evidence type="ECO:0000256" key="1">
    <source>
        <dbReference type="SAM" id="MobiDB-lite"/>
    </source>
</evidence>
<accession>A0A1I8FNG8</accession>
<dbReference type="WBParaSite" id="maker-unitig_41059-snap-gene-0.4-mRNA-1">
    <property type="protein sequence ID" value="maker-unitig_41059-snap-gene-0.4-mRNA-1"/>
    <property type="gene ID" value="maker-unitig_41059-snap-gene-0.4"/>
</dbReference>
<evidence type="ECO:0000313" key="2">
    <source>
        <dbReference type="Proteomes" id="UP000095280"/>
    </source>
</evidence>
<feature type="region of interest" description="Disordered" evidence="1">
    <location>
        <begin position="378"/>
        <end position="420"/>
    </location>
</feature>
<organism evidence="2 3">
    <name type="scientific">Macrostomum lignano</name>
    <dbReference type="NCBI Taxonomy" id="282301"/>
    <lineage>
        <taxon>Eukaryota</taxon>
        <taxon>Metazoa</taxon>
        <taxon>Spiralia</taxon>
        <taxon>Lophotrochozoa</taxon>
        <taxon>Platyhelminthes</taxon>
        <taxon>Rhabditophora</taxon>
        <taxon>Macrostomorpha</taxon>
        <taxon>Macrostomida</taxon>
        <taxon>Macrostomidae</taxon>
        <taxon>Macrostomum</taxon>
    </lineage>
</organism>
<dbReference type="Proteomes" id="UP000095280">
    <property type="component" value="Unplaced"/>
</dbReference>
<evidence type="ECO:0000313" key="3">
    <source>
        <dbReference type="WBParaSite" id="maker-unitig_41059-snap-gene-0.4-mRNA-1"/>
    </source>
</evidence>
<feature type="compositionally biased region" description="Basic and acidic residues" evidence="1">
    <location>
        <begin position="387"/>
        <end position="420"/>
    </location>
</feature>
<feature type="compositionally biased region" description="Polar residues" evidence="1">
    <location>
        <begin position="455"/>
        <end position="470"/>
    </location>
</feature>
<feature type="region of interest" description="Disordered" evidence="1">
    <location>
        <begin position="449"/>
        <end position="470"/>
    </location>
</feature>
<sequence length="470" mass="52738">MLEATSSEEKTTGVVDDEEEKRKMLSIFRDESGKNDDWNKKYIHSSLFLLGCGAYGSVFQKRIKSGTAGQNEGSPIRDDRLFGYRGGLNTKYCEQSSPGRTGASKGFFYSLRREFLIMDTIWRKISSLNVVGFRDVVFNAYLYERVLPWSLVERGGFIGALVGENAVNESAKWNLVNNMKKTCSWWANRQKRRSLWLKASTSNVSKGYMSIRKVLLQIFDLPGHLEESPHIGGQRTARAYMETRQRTSNYPTYTWDRQNLPLGVGTENHDREMLQSRSGLLKKSPRAAGQNGRVTTIHDHQPLQPHGGGAPRPLVSCRLYLMDDASGAAVVHDTDHPEDATPGAKPLKHLLSTLAQLTSLDPGLRQRSVPDRPLMIGAGLRLGQAEPRPERDQLRAYDRRRDSLVPKNKRPEAHRAWPRHHEAELTQRHLARCPMQPVARANAAVAAEAAKLSKSPRQYSPSQAEQAAAS</sequence>
<proteinExistence type="predicted"/>
<dbReference type="AlphaFoldDB" id="A0A1I8FNG8"/>
<name>A0A1I8FNG8_9PLAT</name>
<keyword evidence="2" id="KW-1185">Reference proteome</keyword>
<reference evidence="3" key="1">
    <citation type="submission" date="2016-11" db="UniProtKB">
        <authorList>
            <consortium name="WormBaseParasite"/>
        </authorList>
    </citation>
    <scope>IDENTIFICATION</scope>
</reference>